<dbReference type="Proteomes" id="UP000054498">
    <property type="component" value="Unassembled WGS sequence"/>
</dbReference>
<keyword evidence="8" id="KW-1185">Reference proteome</keyword>
<dbReference type="OrthoDB" id="256333at2759"/>
<dbReference type="PANTHER" id="PTHR42813:SF1">
    <property type="entry name" value="DEHYDROGENASE, PUTATIVE (AFU_ORTHOLOGUE AFUA_5G03930)-RELATED"/>
    <property type="match status" value="1"/>
</dbReference>
<comment type="similarity">
    <text evidence="5">Belongs to the zinc-containing alcohol dehydrogenase family.</text>
</comment>
<dbReference type="CDD" id="cd08283">
    <property type="entry name" value="FDH_like_1"/>
    <property type="match status" value="1"/>
</dbReference>
<gene>
    <name evidence="7" type="ORF">MNEG_8421</name>
</gene>
<keyword evidence="4" id="KW-0560">Oxidoreductase</keyword>
<dbReference type="InterPro" id="IPR002328">
    <property type="entry name" value="ADH_Zn_CS"/>
</dbReference>
<evidence type="ECO:0000313" key="7">
    <source>
        <dbReference type="EMBL" id="KIY99539.1"/>
    </source>
</evidence>
<evidence type="ECO:0000256" key="4">
    <source>
        <dbReference type="ARBA" id="ARBA00023002"/>
    </source>
</evidence>
<proteinExistence type="inferred from homology"/>
<evidence type="ECO:0000259" key="6">
    <source>
        <dbReference type="SMART" id="SM00829"/>
    </source>
</evidence>
<dbReference type="Pfam" id="PF00107">
    <property type="entry name" value="ADH_zinc_N"/>
    <property type="match status" value="1"/>
</dbReference>
<dbReference type="Gene3D" id="3.90.180.10">
    <property type="entry name" value="Medium-chain alcohol dehydrogenases, catalytic domain"/>
    <property type="match status" value="1"/>
</dbReference>
<evidence type="ECO:0000256" key="1">
    <source>
        <dbReference type="ARBA" id="ARBA00001947"/>
    </source>
</evidence>
<reference evidence="7 8" key="1">
    <citation type="journal article" date="2013" name="BMC Genomics">
        <title>Reconstruction of the lipid metabolism for the microalga Monoraphidium neglectum from its genome sequence reveals characteristics suitable for biofuel production.</title>
        <authorList>
            <person name="Bogen C."/>
            <person name="Al-Dilaimi A."/>
            <person name="Albersmeier A."/>
            <person name="Wichmann J."/>
            <person name="Grundmann M."/>
            <person name="Rupp O."/>
            <person name="Lauersen K.J."/>
            <person name="Blifernez-Klassen O."/>
            <person name="Kalinowski J."/>
            <person name="Goesmann A."/>
            <person name="Mussgnug J.H."/>
            <person name="Kruse O."/>
        </authorList>
    </citation>
    <scope>NUCLEOTIDE SEQUENCE [LARGE SCALE GENOMIC DNA]</scope>
    <source>
        <strain evidence="7 8">SAG 48.87</strain>
    </source>
</reference>
<evidence type="ECO:0000313" key="8">
    <source>
        <dbReference type="Proteomes" id="UP000054498"/>
    </source>
</evidence>
<dbReference type="GO" id="GO:0008270">
    <property type="term" value="F:zinc ion binding"/>
    <property type="evidence" value="ECO:0007669"/>
    <property type="project" value="InterPro"/>
</dbReference>
<dbReference type="EMBL" id="KK101818">
    <property type="protein sequence ID" value="KIY99539.1"/>
    <property type="molecule type" value="Genomic_DNA"/>
</dbReference>
<evidence type="ECO:0000256" key="5">
    <source>
        <dbReference type="RuleBase" id="RU361277"/>
    </source>
</evidence>
<dbReference type="InterPro" id="IPR013154">
    <property type="entry name" value="ADH-like_N"/>
</dbReference>
<dbReference type="SUPFAM" id="SSF51735">
    <property type="entry name" value="NAD(P)-binding Rossmann-fold domains"/>
    <property type="match status" value="1"/>
</dbReference>
<dbReference type="PROSITE" id="PS00059">
    <property type="entry name" value="ADH_ZINC"/>
    <property type="match status" value="1"/>
</dbReference>
<dbReference type="InterPro" id="IPR036291">
    <property type="entry name" value="NAD(P)-bd_dom_sf"/>
</dbReference>
<dbReference type="STRING" id="145388.A0A0D2M880"/>
<comment type="cofactor">
    <cofactor evidence="1 5">
        <name>Zn(2+)</name>
        <dbReference type="ChEBI" id="CHEBI:29105"/>
    </cofactor>
</comment>
<sequence length="442" mass="47364">MSGKAVAAADKAIDSAAGQAPPPAGFPHLNPAGKLDDTRRMKALTWQGKEKVKVHDVPVPHVTDATDAVIKITSTAICGSDLHLYVHAMPGMKAGDVLGHEFMGIVEEVGPEVKHLSPGNRVVVCFDIACGACFFCQRQLFSSCASSNPSHVQEALYGQPTGGFFGYSHLTGGWQGGQAEYVRVPVADVNCLKVPNSMEDEQVVLLSDILPTAWHACELGEVHEGDVVAIWGAGPVGILTAHCAQHRGARRIILIDSVQYRLDFAASKIQGLETINRKDKNPLTALKEMMASEPGGAPDVTIDAVGMHYATSLIHKVQVSLQLETDTPEIVNECVRAVRKGGRVSVIGAYAGFVNAFQLGAFMEKQLTIRGGQTPVQKYWHTLLAKVKSKQLDPAMVITHLLPLEEADKGYEVFNSKRPADGCVKVVLKTKAARDQGPVAAV</sequence>
<dbReference type="Pfam" id="PF08240">
    <property type="entry name" value="ADH_N"/>
    <property type="match status" value="1"/>
</dbReference>
<dbReference type="PANTHER" id="PTHR42813">
    <property type="entry name" value="ZINC-TYPE ALCOHOL DEHYDROGENASE-LIKE"/>
    <property type="match status" value="1"/>
</dbReference>
<dbReference type="GeneID" id="25741297"/>
<keyword evidence="3 5" id="KW-0862">Zinc</keyword>
<name>A0A0D2M880_9CHLO</name>
<dbReference type="InterPro" id="IPR011032">
    <property type="entry name" value="GroES-like_sf"/>
</dbReference>
<dbReference type="RefSeq" id="XP_013898559.1">
    <property type="nucleotide sequence ID" value="XM_014043105.1"/>
</dbReference>
<dbReference type="InterPro" id="IPR020843">
    <property type="entry name" value="ER"/>
</dbReference>
<dbReference type="AlphaFoldDB" id="A0A0D2M880"/>
<evidence type="ECO:0000256" key="2">
    <source>
        <dbReference type="ARBA" id="ARBA00022723"/>
    </source>
</evidence>
<dbReference type="Gene3D" id="3.40.50.720">
    <property type="entry name" value="NAD(P)-binding Rossmann-like Domain"/>
    <property type="match status" value="1"/>
</dbReference>
<dbReference type="SMART" id="SM00829">
    <property type="entry name" value="PKS_ER"/>
    <property type="match status" value="1"/>
</dbReference>
<evidence type="ECO:0000256" key="3">
    <source>
        <dbReference type="ARBA" id="ARBA00022833"/>
    </source>
</evidence>
<accession>A0A0D2M880</accession>
<dbReference type="KEGG" id="mng:MNEG_8421"/>
<dbReference type="InterPro" id="IPR013149">
    <property type="entry name" value="ADH-like_C"/>
</dbReference>
<feature type="domain" description="Enoyl reductase (ER)" evidence="6">
    <location>
        <begin position="48"/>
        <end position="428"/>
    </location>
</feature>
<organism evidence="7 8">
    <name type="scientific">Monoraphidium neglectum</name>
    <dbReference type="NCBI Taxonomy" id="145388"/>
    <lineage>
        <taxon>Eukaryota</taxon>
        <taxon>Viridiplantae</taxon>
        <taxon>Chlorophyta</taxon>
        <taxon>core chlorophytes</taxon>
        <taxon>Chlorophyceae</taxon>
        <taxon>CS clade</taxon>
        <taxon>Sphaeropleales</taxon>
        <taxon>Selenastraceae</taxon>
        <taxon>Monoraphidium</taxon>
    </lineage>
</organism>
<dbReference type="GO" id="GO:0016491">
    <property type="term" value="F:oxidoreductase activity"/>
    <property type="evidence" value="ECO:0007669"/>
    <property type="project" value="UniProtKB-KW"/>
</dbReference>
<keyword evidence="2 5" id="KW-0479">Metal-binding</keyword>
<dbReference type="SUPFAM" id="SSF50129">
    <property type="entry name" value="GroES-like"/>
    <property type="match status" value="1"/>
</dbReference>
<protein>
    <recommendedName>
        <fullName evidence="6">Enoyl reductase (ER) domain-containing protein</fullName>
    </recommendedName>
</protein>